<evidence type="ECO:0000256" key="1">
    <source>
        <dbReference type="ARBA" id="ARBA00023125"/>
    </source>
</evidence>
<protein>
    <submittedName>
        <fullName evidence="3">Putative ArsR family transcriptional regulator</fullName>
    </submittedName>
</protein>
<dbReference type="InterPro" id="IPR011991">
    <property type="entry name" value="ArsR-like_HTH"/>
</dbReference>
<dbReference type="InterPro" id="IPR001845">
    <property type="entry name" value="HTH_ArsR_DNA-bd_dom"/>
</dbReference>
<dbReference type="GO" id="GO:0003677">
    <property type="term" value="F:DNA binding"/>
    <property type="evidence" value="ECO:0007669"/>
    <property type="project" value="UniProtKB-KW"/>
</dbReference>
<keyword evidence="4" id="KW-1185">Reference proteome</keyword>
<evidence type="ECO:0000313" key="4">
    <source>
        <dbReference type="Proteomes" id="UP000315711"/>
    </source>
</evidence>
<feature type="domain" description="HTH arsR-type" evidence="2">
    <location>
        <begin position="5"/>
        <end position="85"/>
    </location>
</feature>
<dbReference type="AlphaFoldDB" id="A0A562QV35"/>
<dbReference type="InterPro" id="IPR041359">
    <property type="entry name" value="MetOD1"/>
</dbReference>
<dbReference type="InterPro" id="IPR036390">
    <property type="entry name" value="WH_DNA-bd_sf"/>
</dbReference>
<keyword evidence="1" id="KW-0238">DNA-binding</keyword>
<dbReference type="InterPro" id="IPR036388">
    <property type="entry name" value="WH-like_DNA-bd_sf"/>
</dbReference>
<name>A0A562QV35_9BACI</name>
<dbReference type="PANTHER" id="PTHR38600">
    <property type="entry name" value="TRANSCRIPTIONAL REGULATORY PROTEIN"/>
    <property type="match status" value="1"/>
</dbReference>
<dbReference type="Pfam" id="PF18546">
    <property type="entry name" value="MetOD1"/>
    <property type="match status" value="1"/>
</dbReference>
<dbReference type="Pfam" id="PF01022">
    <property type="entry name" value="HTH_5"/>
    <property type="match status" value="1"/>
</dbReference>
<dbReference type="SUPFAM" id="SSF46785">
    <property type="entry name" value="Winged helix' DNA-binding domain"/>
    <property type="match status" value="1"/>
</dbReference>
<dbReference type="Proteomes" id="UP000315711">
    <property type="component" value="Unassembled WGS sequence"/>
</dbReference>
<evidence type="ECO:0000259" key="2">
    <source>
        <dbReference type="SMART" id="SM00418"/>
    </source>
</evidence>
<organism evidence="3 4">
    <name type="scientific">Halalkalibacter nanhaiisediminis</name>
    <dbReference type="NCBI Taxonomy" id="688079"/>
    <lineage>
        <taxon>Bacteria</taxon>
        <taxon>Bacillati</taxon>
        <taxon>Bacillota</taxon>
        <taxon>Bacilli</taxon>
        <taxon>Bacillales</taxon>
        <taxon>Bacillaceae</taxon>
        <taxon>Halalkalibacter</taxon>
    </lineage>
</organism>
<evidence type="ECO:0000313" key="3">
    <source>
        <dbReference type="EMBL" id="TWI60100.1"/>
    </source>
</evidence>
<reference evidence="3 4" key="1">
    <citation type="journal article" date="2015" name="Stand. Genomic Sci.">
        <title>Genomic Encyclopedia of Bacterial and Archaeal Type Strains, Phase III: the genomes of soil and plant-associated and newly described type strains.</title>
        <authorList>
            <person name="Whitman W.B."/>
            <person name="Woyke T."/>
            <person name="Klenk H.P."/>
            <person name="Zhou Y."/>
            <person name="Lilburn T.G."/>
            <person name="Beck B.J."/>
            <person name="De Vos P."/>
            <person name="Vandamme P."/>
            <person name="Eisen J.A."/>
            <person name="Garrity G."/>
            <person name="Hugenholtz P."/>
            <person name="Kyrpides N.C."/>
        </authorList>
    </citation>
    <scope>NUCLEOTIDE SEQUENCE [LARGE SCALE GENOMIC DNA]</scope>
    <source>
        <strain evidence="3 4">CGMCC 1.10116</strain>
    </source>
</reference>
<dbReference type="CDD" id="cd00090">
    <property type="entry name" value="HTH_ARSR"/>
    <property type="match status" value="1"/>
</dbReference>
<dbReference type="PANTHER" id="PTHR38600:SF2">
    <property type="entry name" value="SLL0088 PROTEIN"/>
    <property type="match status" value="1"/>
</dbReference>
<dbReference type="GO" id="GO:0003700">
    <property type="term" value="F:DNA-binding transcription factor activity"/>
    <property type="evidence" value="ECO:0007669"/>
    <property type="project" value="InterPro"/>
</dbReference>
<dbReference type="EMBL" id="VLKZ01000001">
    <property type="protein sequence ID" value="TWI60100.1"/>
    <property type="molecule type" value="Genomic_DNA"/>
</dbReference>
<comment type="caution">
    <text evidence="3">The sequence shown here is derived from an EMBL/GenBank/DDBJ whole genome shotgun (WGS) entry which is preliminary data.</text>
</comment>
<dbReference type="SMART" id="SM00418">
    <property type="entry name" value="HTH_ARSR"/>
    <property type="match status" value="1"/>
</dbReference>
<sequence>MGKETNTRQIILTLLKRNQEQTVSALATELGVTEMAVRRHLQGLEKDGFIESRIERQAMGRPTYKYSLTAKGDERFPRNYGDLSLSILKDLEQMSGNEMVDRLFEKRRDRLQEKYETEVKGSLSERVKALARIQNENGYMVDYKQLEDGSYEFIEYNCPISQVAKEYPVACNCEQQLFNKLLETANVERKSCIAKENTNCCVYRLKEQS</sequence>
<gene>
    <name evidence="3" type="ORF">IQ10_00525</name>
</gene>
<accession>A0A562QV35</accession>
<dbReference type="Gene3D" id="1.10.10.10">
    <property type="entry name" value="Winged helix-like DNA-binding domain superfamily/Winged helix DNA-binding domain"/>
    <property type="match status" value="1"/>
</dbReference>
<proteinExistence type="predicted"/>